<keyword evidence="1" id="KW-0732">Signal</keyword>
<dbReference type="PANTHER" id="PTHR36509">
    <property type="entry name" value="BLL3101 PROTEIN"/>
    <property type="match status" value="1"/>
</dbReference>
<organism evidence="4 5">
    <name type="scientific">Pseudohalioglobus lutimaris</name>
    <dbReference type="NCBI Taxonomy" id="1737061"/>
    <lineage>
        <taxon>Bacteria</taxon>
        <taxon>Pseudomonadati</taxon>
        <taxon>Pseudomonadota</taxon>
        <taxon>Gammaproteobacteria</taxon>
        <taxon>Cellvibrionales</taxon>
        <taxon>Halieaceae</taxon>
        <taxon>Pseudohalioglobus</taxon>
    </lineage>
</organism>
<evidence type="ECO:0000259" key="2">
    <source>
        <dbReference type="Pfam" id="PF06742"/>
    </source>
</evidence>
<sequence length="337" mass="36946">MHKLRNSLALAVFAGVTHAAIADGVTVTPETYIRAETDTAFANFQQRAGGKVNTNAFVREPALLADQPVIRMNRDTLYGSAVIDTAGGATVTVPGTDDGRYLSVLVLDNDHYAPAVFYEPGTYDLSGDTRYVTLLYRVQLLDYADPADVAAANQLQDQFVVKAGSAVPFTAPQWDLESMLALRSRYEVEFSKFAQFEPDWMGPRGEVNEETRHLAAAGAWGLFPAKDAVYINYAGPSDPQRCYTATYDTPETQAFWSITVYGSDGFMKSNVNVINDRNVTLNEDGSFTAYFGSEDACGARANRVDISEGWNFLLRIYRPGAAVLSGEYTLPEVSMVR</sequence>
<name>A0A2N5X297_9GAMM</name>
<dbReference type="PANTHER" id="PTHR36509:SF2">
    <property type="entry name" value="BLL3101 PROTEIN"/>
    <property type="match status" value="1"/>
</dbReference>
<dbReference type="SUPFAM" id="SSF160935">
    <property type="entry name" value="VPA0735-like"/>
    <property type="match status" value="1"/>
</dbReference>
<dbReference type="OrthoDB" id="547269at2"/>
<dbReference type="Pfam" id="PF06863">
    <property type="entry name" value="DUF1254"/>
    <property type="match status" value="1"/>
</dbReference>
<gene>
    <name evidence="4" type="ORF">C0039_11400</name>
</gene>
<feature type="domain" description="DUF1254" evidence="3">
    <location>
        <begin position="55"/>
        <end position="108"/>
    </location>
</feature>
<reference evidence="4 5" key="1">
    <citation type="submission" date="2018-01" db="EMBL/GenBank/DDBJ databases">
        <title>The draft genome sequence of Halioglobus lutimaris HF004.</title>
        <authorList>
            <person name="Du Z.-J."/>
            <person name="Shi M.-J."/>
        </authorList>
    </citation>
    <scope>NUCLEOTIDE SEQUENCE [LARGE SCALE GENOMIC DNA]</scope>
    <source>
        <strain evidence="4 5">HF004</strain>
    </source>
</reference>
<evidence type="ECO:0000313" key="4">
    <source>
        <dbReference type="EMBL" id="PLW68615.1"/>
    </source>
</evidence>
<dbReference type="InterPro" id="IPR010679">
    <property type="entry name" value="DUF1254"/>
</dbReference>
<evidence type="ECO:0000259" key="3">
    <source>
        <dbReference type="Pfam" id="PF06863"/>
    </source>
</evidence>
<dbReference type="RefSeq" id="WP_084179253.1">
    <property type="nucleotide sequence ID" value="NZ_PKUS01000012.1"/>
</dbReference>
<evidence type="ECO:0000313" key="5">
    <source>
        <dbReference type="Proteomes" id="UP000235005"/>
    </source>
</evidence>
<accession>A0A2N5X297</accession>
<dbReference type="Proteomes" id="UP000235005">
    <property type="component" value="Unassembled WGS sequence"/>
</dbReference>
<feature type="chain" id="PRO_5014866095" evidence="1">
    <location>
        <begin position="20"/>
        <end position="337"/>
    </location>
</feature>
<dbReference type="AlphaFoldDB" id="A0A2N5X297"/>
<dbReference type="Gene3D" id="2.60.120.600">
    <property type="entry name" value="Domain of unknown function DUF1214, C-terminal domain"/>
    <property type="match status" value="1"/>
</dbReference>
<dbReference type="EMBL" id="PKUS01000012">
    <property type="protein sequence ID" value="PLW68615.1"/>
    <property type="molecule type" value="Genomic_DNA"/>
</dbReference>
<feature type="signal peptide" evidence="1">
    <location>
        <begin position="1"/>
        <end position="19"/>
    </location>
</feature>
<keyword evidence="5" id="KW-1185">Reference proteome</keyword>
<dbReference type="Pfam" id="PF06742">
    <property type="entry name" value="DUF1214"/>
    <property type="match status" value="1"/>
</dbReference>
<dbReference type="InterPro" id="IPR037049">
    <property type="entry name" value="DUF1214_C_sf"/>
</dbReference>
<comment type="caution">
    <text evidence="4">The sequence shown here is derived from an EMBL/GenBank/DDBJ whole genome shotgun (WGS) entry which is preliminary data.</text>
</comment>
<dbReference type="InterPro" id="IPR010621">
    <property type="entry name" value="DUF1214"/>
</dbReference>
<proteinExistence type="predicted"/>
<feature type="domain" description="DUF1214" evidence="2">
    <location>
        <begin position="242"/>
        <end position="320"/>
    </location>
</feature>
<evidence type="ECO:0000256" key="1">
    <source>
        <dbReference type="SAM" id="SignalP"/>
    </source>
</evidence>
<protein>
    <submittedName>
        <fullName evidence="4">DUF1214 domain-containing protein</fullName>
    </submittedName>
</protein>